<dbReference type="Gene3D" id="1.20.1420.30">
    <property type="entry name" value="NCX, central ion-binding region"/>
    <property type="match status" value="1"/>
</dbReference>
<keyword evidence="1" id="KW-0813">Transport</keyword>
<accession>A0A1L9VM75</accession>
<dbReference type="InterPro" id="IPR044880">
    <property type="entry name" value="NCX_ion-bd_dom_sf"/>
</dbReference>
<evidence type="ECO:0000256" key="2">
    <source>
        <dbReference type="SAM" id="Phobius"/>
    </source>
</evidence>
<feature type="transmembrane region" description="Helical" evidence="2">
    <location>
        <begin position="275"/>
        <end position="294"/>
    </location>
</feature>
<keyword evidence="2" id="KW-1133">Transmembrane helix</keyword>
<dbReference type="STRING" id="1160497.A0A1L9VM75"/>
<keyword evidence="2" id="KW-0812">Transmembrane</keyword>
<dbReference type="RefSeq" id="XP_022401724.1">
    <property type="nucleotide sequence ID" value="XM_022542256.1"/>
</dbReference>
<feature type="transmembrane region" description="Helical" evidence="2">
    <location>
        <begin position="6"/>
        <end position="23"/>
    </location>
</feature>
<sequence>KVLSCSWENLLLIFVPVGLAVNYTHQSPLVIFAINFVAIVGPSALLEFSLQSILSIADENESNALQLITSILLLKNNQVGSLLSNMHLMLGLGFLAGGLRYSEQAFNNTATQEIGTLLLLVVMSIVIPTLFHSYSLSANAKPCIYLDGLLSFCFFCMRLFVYFQIWSHKPQTALASIKERRINTRELRRALTIQRSPSPPRLLTAIIILSLATALIGLHSTFATDDLQNMMEQANLSRTFVGMVILPLLSNDLGPIKAAWENHIDRFIAATVGKCVQTALLVTPLVIFIAWGMGVKDVSLYFDGFEVATLFATLSVCQLFDSEWEVELLRRGSIDCAFLNHLHRGVLFLVRARLPKHI</sequence>
<keyword evidence="1" id="KW-0406">Ion transport</keyword>
<feature type="transmembrane region" description="Helical" evidence="2">
    <location>
        <begin position="114"/>
        <end position="132"/>
    </location>
</feature>
<evidence type="ECO:0008006" key="5">
    <source>
        <dbReference type="Google" id="ProtNLM"/>
    </source>
</evidence>
<protein>
    <recommendedName>
        <fullName evidence="5">Sodium/calcium exchanger membrane region domain-containing protein</fullName>
    </recommendedName>
</protein>
<evidence type="ECO:0000256" key="1">
    <source>
        <dbReference type="ARBA" id="ARBA00023065"/>
    </source>
</evidence>
<dbReference type="GO" id="GO:0015369">
    <property type="term" value="F:calcium:proton antiporter activity"/>
    <property type="evidence" value="ECO:0007669"/>
    <property type="project" value="TreeGrafter"/>
</dbReference>
<dbReference type="GO" id="GO:0000329">
    <property type="term" value="C:fungal-type vacuole membrane"/>
    <property type="evidence" value="ECO:0007669"/>
    <property type="project" value="TreeGrafter"/>
</dbReference>
<reference evidence="4" key="1">
    <citation type="journal article" date="2017" name="Genome Biol.">
        <title>Comparative genomics reveals high biological diversity and specific adaptations in the industrially and medically important fungal genus Aspergillus.</title>
        <authorList>
            <person name="de Vries R.P."/>
            <person name="Riley R."/>
            <person name="Wiebenga A."/>
            <person name="Aguilar-Osorio G."/>
            <person name="Amillis S."/>
            <person name="Uchima C.A."/>
            <person name="Anderluh G."/>
            <person name="Asadollahi M."/>
            <person name="Askin M."/>
            <person name="Barry K."/>
            <person name="Battaglia E."/>
            <person name="Bayram O."/>
            <person name="Benocci T."/>
            <person name="Braus-Stromeyer S.A."/>
            <person name="Caldana C."/>
            <person name="Canovas D."/>
            <person name="Cerqueira G.C."/>
            <person name="Chen F."/>
            <person name="Chen W."/>
            <person name="Choi C."/>
            <person name="Clum A."/>
            <person name="Dos Santos R.A."/>
            <person name="Damasio A.R."/>
            <person name="Diallinas G."/>
            <person name="Emri T."/>
            <person name="Fekete E."/>
            <person name="Flipphi M."/>
            <person name="Freyberg S."/>
            <person name="Gallo A."/>
            <person name="Gournas C."/>
            <person name="Habgood R."/>
            <person name="Hainaut M."/>
            <person name="Harispe M.L."/>
            <person name="Henrissat B."/>
            <person name="Hilden K.S."/>
            <person name="Hope R."/>
            <person name="Hossain A."/>
            <person name="Karabika E."/>
            <person name="Karaffa L."/>
            <person name="Karanyi Z."/>
            <person name="Krasevec N."/>
            <person name="Kuo A."/>
            <person name="Kusch H."/>
            <person name="LaButti K."/>
            <person name="Lagendijk E.L."/>
            <person name="Lapidus A."/>
            <person name="Levasseur A."/>
            <person name="Lindquist E."/>
            <person name="Lipzen A."/>
            <person name="Logrieco A.F."/>
            <person name="MacCabe A."/>
            <person name="Maekelae M.R."/>
            <person name="Malavazi I."/>
            <person name="Melin P."/>
            <person name="Meyer V."/>
            <person name="Mielnichuk N."/>
            <person name="Miskei M."/>
            <person name="Molnar A.P."/>
            <person name="Mule G."/>
            <person name="Ngan C.Y."/>
            <person name="Orejas M."/>
            <person name="Orosz E."/>
            <person name="Ouedraogo J.P."/>
            <person name="Overkamp K.M."/>
            <person name="Park H.-S."/>
            <person name="Perrone G."/>
            <person name="Piumi F."/>
            <person name="Punt P.J."/>
            <person name="Ram A.F."/>
            <person name="Ramon A."/>
            <person name="Rauscher S."/>
            <person name="Record E."/>
            <person name="Riano-Pachon D.M."/>
            <person name="Robert V."/>
            <person name="Roehrig J."/>
            <person name="Ruller R."/>
            <person name="Salamov A."/>
            <person name="Salih N.S."/>
            <person name="Samson R.A."/>
            <person name="Sandor E."/>
            <person name="Sanguinetti M."/>
            <person name="Schuetze T."/>
            <person name="Sepcic K."/>
            <person name="Shelest E."/>
            <person name="Sherlock G."/>
            <person name="Sophianopoulou V."/>
            <person name="Squina F.M."/>
            <person name="Sun H."/>
            <person name="Susca A."/>
            <person name="Todd R.B."/>
            <person name="Tsang A."/>
            <person name="Unkles S.E."/>
            <person name="van de Wiele N."/>
            <person name="van Rossen-Uffink D."/>
            <person name="Oliveira J.V."/>
            <person name="Vesth T.C."/>
            <person name="Visser J."/>
            <person name="Yu J.-H."/>
            <person name="Zhou M."/>
            <person name="Andersen M.R."/>
            <person name="Archer D.B."/>
            <person name="Baker S.E."/>
            <person name="Benoit I."/>
            <person name="Brakhage A.A."/>
            <person name="Braus G.H."/>
            <person name="Fischer R."/>
            <person name="Frisvad J.C."/>
            <person name="Goldman G.H."/>
            <person name="Houbraken J."/>
            <person name="Oakley B."/>
            <person name="Pocsi I."/>
            <person name="Scazzocchio C."/>
            <person name="Seiboth B."/>
            <person name="vanKuyk P.A."/>
            <person name="Wortman J."/>
            <person name="Dyer P.S."/>
            <person name="Grigoriev I.V."/>
        </authorList>
    </citation>
    <scope>NUCLEOTIDE SEQUENCE [LARGE SCALE GENOMIC DNA]</scope>
    <source>
        <strain evidence="4">CBS 516.65</strain>
    </source>
</reference>
<keyword evidence="4" id="KW-1185">Reference proteome</keyword>
<feature type="transmembrane region" description="Helical" evidence="2">
    <location>
        <begin position="202"/>
        <end position="224"/>
    </location>
</feature>
<dbReference type="GeneID" id="34458517"/>
<organism evidence="3 4">
    <name type="scientific">Aspergillus glaucus CBS 516.65</name>
    <dbReference type="NCBI Taxonomy" id="1160497"/>
    <lineage>
        <taxon>Eukaryota</taxon>
        <taxon>Fungi</taxon>
        <taxon>Dikarya</taxon>
        <taxon>Ascomycota</taxon>
        <taxon>Pezizomycotina</taxon>
        <taxon>Eurotiomycetes</taxon>
        <taxon>Eurotiomycetidae</taxon>
        <taxon>Eurotiales</taxon>
        <taxon>Aspergillaceae</taxon>
        <taxon>Aspergillus</taxon>
        <taxon>Aspergillus subgen. Aspergillus</taxon>
    </lineage>
</organism>
<dbReference type="GO" id="GO:0006874">
    <property type="term" value="P:intracellular calcium ion homeostasis"/>
    <property type="evidence" value="ECO:0007669"/>
    <property type="project" value="TreeGrafter"/>
</dbReference>
<dbReference type="EMBL" id="KV878895">
    <property type="protein sequence ID" value="OJJ85026.1"/>
    <property type="molecule type" value="Genomic_DNA"/>
</dbReference>
<keyword evidence="2" id="KW-0472">Membrane</keyword>
<evidence type="ECO:0000313" key="3">
    <source>
        <dbReference type="EMBL" id="OJJ85026.1"/>
    </source>
</evidence>
<dbReference type="VEuPathDB" id="FungiDB:ASPGLDRAFT_1515210"/>
<gene>
    <name evidence="3" type="ORF">ASPGLDRAFT_1515210</name>
</gene>
<feature type="non-terminal residue" evidence="3">
    <location>
        <position position="1"/>
    </location>
</feature>
<dbReference type="PANTHER" id="PTHR31503">
    <property type="entry name" value="VACUOLAR CALCIUM ION TRANSPORTER"/>
    <property type="match status" value="1"/>
</dbReference>
<evidence type="ECO:0000313" key="4">
    <source>
        <dbReference type="Proteomes" id="UP000184300"/>
    </source>
</evidence>
<proteinExistence type="predicted"/>
<dbReference type="OrthoDB" id="1699231at2759"/>
<dbReference type="InterPro" id="IPR004713">
    <property type="entry name" value="CaH_exchang"/>
</dbReference>
<feature type="transmembrane region" description="Helical" evidence="2">
    <location>
        <begin position="30"/>
        <end position="50"/>
    </location>
</feature>
<dbReference type="PANTHER" id="PTHR31503:SF20">
    <property type="entry name" value="CA(2+)_H(+) EXCHANGER, PUTATIVE (EUROFUNG)-RELATED"/>
    <property type="match status" value="1"/>
</dbReference>
<feature type="transmembrane region" description="Helical" evidence="2">
    <location>
        <begin position="144"/>
        <end position="163"/>
    </location>
</feature>
<dbReference type="AlphaFoldDB" id="A0A1L9VM75"/>
<feature type="transmembrane region" description="Helical" evidence="2">
    <location>
        <begin position="82"/>
        <end position="102"/>
    </location>
</feature>
<name>A0A1L9VM75_ASPGL</name>
<dbReference type="Proteomes" id="UP000184300">
    <property type="component" value="Unassembled WGS sequence"/>
</dbReference>